<feature type="region of interest" description="Disordered" evidence="1">
    <location>
        <begin position="58"/>
        <end position="108"/>
    </location>
</feature>
<feature type="chain" id="PRO_5046059677" evidence="2">
    <location>
        <begin position="24"/>
        <end position="108"/>
    </location>
</feature>
<evidence type="ECO:0000256" key="2">
    <source>
        <dbReference type="SAM" id="SignalP"/>
    </source>
</evidence>
<accession>A0ABP1G0P4</accession>
<evidence type="ECO:0000313" key="3">
    <source>
        <dbReference type="EMBL" id="CAL5224809.1"/>
    </source>
</evidence>
<organism evidence="3 4">
    <name type="scientific">Coccomyxa viridis</name>
    <dbReference type="NCBI Taxonomy" id="1274662"/>
    <lineage>
        <taxon>Eukaryota</taxon>
        <taxon>Viridiplantae</taxon>
        <taxon>Chlorophyta</taxon>
        <taxon>core chlorophytes</taxon>
        <taxon>Trebouxiophyceae</taxon>
        <taxon>Trebouxiophyceae incertae sedis</taxon>
        <taxon>Coccomyxaceae</taxon>
        <taxon>Coccomyxa</taxon>
    </lineage>
</organism>
<proteinExistence type="predicted"/>
<evidence type="ECO:0000313" key="4">
    <source>
        <dbReference type="Proteomes" id="UP001497392"/>
    </source>
</evidence>
<feature type="signal peptide" evidence="2">
    <location>
        <begin position="1"/>
        <end position="23"/>
    </location>
</feature>
<dbReference type="EMBL" id="CAXHTA020000011">
    <property type="protein sequence ID" value="CAL5224809.1"/>
    <property type="molecule type" value="Genomic_DNA"/>
</dbReference>
<name>A0ABP1G0P4_9CHLO</name>
<reference evidence="3 4" key="1">
    <citation type="submission" date="2024-06" db="EMBL/GenBank/DDBJ databases">
        <authorList>
            <person name="Kraege A."/>
            <person name="Thomma B."/>
        </authorList>
    </citation>
    <scope>NUCLEOTIDE SEQUENCE [LARGE SCALE GENOMIC DNA]</scope>
</reference>
<feature type="compositionally biased region" description="Gly residues" evidence="1">
    <location>
        <begin position="70"/>
        <end position="81"/>
    </location>
</feature>
<dbReference type="Proteomes" id="UP001497392">
    <property type="component" value="Unassembled WGS sequence"/>
</dbReference>
<evidence type="ECO:0000256" key="1">
    <source>
        <dbReference type="SAM" id="MobiDB-lite"/>
    </source>
</evidence>
<feature type="compositionally biased region" description="Low complexity" evidence="1">
    <location>
        <begin position="82"/>
        <end position="92"/>
    </location>
</feature>
<keyword evidence="2" id="KW-0732">Signal</keyword>
<comment type="caution">
    <text evidence="3">The sequence shown here is derived from an EMBL/GenBank/DDBJ whole genome shotgun (WGS) entry which is preliminary data.</text>
</comment>
<protein>
    <submittedName>
        <fullName evidence="3">G7554 protein</fullName>
    </submittedName>
</protein>
<keyword evidence="4" id="KW-1185">Reference proteome</keyword>
<sequence length="108" mass="10308">MSRTFILAVCAIALLVSVQQASAGGARQLNAEIQENFAEQMTTRTLLQNNVPANLLGGSTGSATISNTGNGSGVGGSGASGSGASNTGQSQATSGAALAPGSIAPASG</sequence>
<gene>
    <name evidence="3" type="primary">g7554</name>
    <name evidence="3" type="ORF">VP750_LOCUS6468</name>
</gene>